<evidence type="ECO:0000256" key="12">
    <source>
        <dbReference type="ARBA" id="ARBA00038388"/>
    </source>
</evidence>
<dbReference type="InterPro" id="IPR003593">
    <property type="entry name" value="AAA+_ATPase"/>
</dbReference>
<dbReference type="GO" id="GO:0016887">
    <property type="term" value="F:ATP hydrolysis activity"/>
    <property type="evidence" value="ECO:0007669"/>
    <property type="project" value="InterPro"/>
</dbReference>
<dbReference type="PANTHER" id="PTHR30572">
    <property type="entry name" value="MEMBRANE COMPONENT OF TRANSPORTER-RELATED"/>
    <property type="match status" value="1"/>
</dbReference>
<evidence type="ECO:0000256" key="7">
    <source>
        <dbReference type="ARBA" id="ARBA00022741"/>
    </source>
</evidence>
<keyword evidence="4" id="KW-1003">Cell membrane</keyword>
<evidence type="ECO:0000256" key="1">
    <source>
        <dbReference type="ARBA" id="ARBA00004429"/>
    </source>
</evidence>
<dbReference type="GO" id="GO:0005886">
    <property type="term" value="C:plasma membrane"/>
    <property type="evidence" value="ECO:0007669"/>
    <property type="project" value="UniProtKB-SubCell"/>
</dbReference>
<dbReference type="RefSeq" id="WP_124233229.1">
    <property type="nucleotide sequence ID" value="NZ_RHHM01000007.1"/>
</dbReference>
<dbReference type="SUPFAM" id="SSF52540">
    <property type="entry name" value="P-loop containing nucleoside triphosphate hydrolases"/>
    <property type="match status" value="1"/>
</dbReference>
<dbReference type="CDD" id="cd03255">
    <property type="entry name" value="ABC_MJ0796_LolCDE_FtsE"/>
    <property type="match status" value="1"/>
</dbReference>
<dbReference type="GO" id="GO:0005524">
    <property type="term" value="F:ATP binding"/>
    <property type="evidence" value="ECO:0007669"/>
    <property type="project" value="UniProtKB-KW"/>
</dbReference>
<keyword evidence="8 15" id="KW-0067">ATP-binding</keyword>
<dbReference type="InterPro" id="IPR050250">
    <property type="entry name" value="Macrolide_Exporter_MacB"/>
</dbReference>
<dbReference type="EMBL" id="RHHM01000007">
    <property type="protein sequence ID" value="RQM38326.1"/>
    <property type="molecule type" value="Genomic_DNA"/>
</dbReference>
<dbReference type="InterPro" id="IPR027417">
    <property type="entry name" value="P-loop_NTPase"/>
</dbReference>
<dbReference type="FunFam" id="3.40.50.300:FF:000032">
    <property type="entry name" value="Export ABC transporter ATP-binding protein"/>
    <property type="match status" value="1"/>
</dbReference>
<dbReference type="Pfam" id="PF12704">
    <property type="entry name" value="MacB_PCD"/>
    <property type="match status" value="1"/>
</dbReference>
<feature type="domain" description="ABC transporter" evidence="14">
    <location>
        <begin position="13"/>
        <end position="251"/>
    </location>
</feature>
<dbReference type="PROSITE" id="PS00211">
    <property type="entry name" value="ABC_TRANSPORTER_1"/>
    <property type="match status" value="1"/>
</dbReference>
<evidence type="ECO:0000313" key="16">
    <source>
        <dbReference type="Proteomes" id="UP000279457"/>
    </source>
</evidence>
<dbReference type="OrthoDB" id="9770036at2"/>
<evidence type="ECO:0000259" key="14">
    <source>
        <dbReference type="PROSITE" id="PS50893"/>
    </source>
</evidence>
<comment type="similarity">
    <text evidence="12">Belongs to the ABC transporter superfamily. Macrolide exporter (TC 3.A.1.122) family.</text>
</comment>
<keyword evidence="3" id="KW-0813">Transport</keyword>
<protein>
    <submittedName>
        <fullName evidence="15">ATP-binding cassette domain-containing protein</fullName>
    </submittedName>
</protein>
<feature type="transmembrane region" description="Helical" evidence="13">
    <location>
        <begin position="527"/>
        <end position="555"/>
    </location>
</feature>
<keyword evidence="9" id="KW-1278">Translocase</keyword>
<evidence type="ECO:0000256" key="4">
    <source>
        <dbReference type="ARBA" id="ARBA00022475"/>
    </source>
</evidence>
<evidence type="ECO:0000313" key="15">
    <source>
        <dbReference type="EMBL" id="RQM38326.1"/>
    </source>
</evidence>
<evidence type="ECO:0000256" key="3">
    <source>
        <dbReference type="ARBA" id="ARBA00022448"/>
    </source>
</evidence>
<keyword evidence="10 13" id="KW-1133">Transmembrane helix</keyword>
<dbReference type="InterPro" id="IPR025857">
    <property type="entry name" value="MacB_PCD"/>
</dbReference>
<feature type="transmembrane region" description="Helical" evidence="13">
    <location>
        <begin position="614"/>
        <end position="637"/>
    </location>
</feature>
<comment type="similarity">
    <text evidence="2">Belongs to the ABC transporter superfamily. Drug exporter-2 (TC 3.A.1.117) family.</text>
</comment>
<comment type="subcellular location">
    <subcellularLocation>
        <location evidence="1">Cell inner membrane</location>
        <topology evidence="1">Multi-pass membrane protein</topology>
    </subcellularLocation>
</comment>
<dbReference type="PROSITE" id="PS50893">
    <property type="entry name" value="ABC_TRANSPORTER_2"/>
    <property type="match status" value="1"/>
</dbReference>
<proteinExistence type="inferred from homology"/>
<dbReference type="PANTHER" id="PTHR30572:SF7">
    <property type="entry name" value="MACROLIDE EXPORT ATP-BINDING_PERMEASE PROTEIN MACB"/>
    <property type="match status" value="1"/>
</dbReference>
<dbReference type="Gene3D" id="3.40.50.300">
    <property type="entry name" value="P-loop containing nucleotide triphosphate hydrolases"/>
    <property type="match status" value="1"/>
</dbReference>
<dbReference type="Proteomes" id="UP000279457">
    <property type="component" value="Unassembled WGS sequence"/>
</dbReference>
<dbReference type="InterPro" id="IPR003439">
    <property type="entry name" value="ABC_transporter-like_ATP-bd"/>
</dbReference>
<keyword evidence="11 13" id="KW-0472">Membrane</keyword>
<evidence type="ECO:0000256" key="8">
    <source>
        <dbReference type="ARBA" id="ARBA00022840"/>
    </source>
</evidence>
<keyword evidence="16" id="KW-1185">Reference proteome</keyword>
<evidence type="ECO:0000256" key="5">
    <source>
        <dbReference type="ARBA" id="ARBA00022519"/>
    </source>
</evidence>
<sequence>MTDVHTQGPLPLLSLHGVGRHFTTGRETVRALTDISLTIHAGEMVAIVGPSGSGKSTLMNILGCLDVPDTGSYRVNGCEASRLTPDAQAALRRDRFGFVFQRYHLIPTLPVEENVELPALYAGTPPEQRRARSQRLLASLGLEGSGPRAVTRLSGGQQQRVSIARALMNGGDIILADEPTGALDHTTGQEVISLLQALNRDGHTIIIITHDPLVAACARRVITLSDGRLVSDTQTTPVAPSPSRVNRSAKAVSGWRGRLQDLSGLMRGAWRSLSARRLRSALTLLGIMIGIISVVSLNAAGEGTRRYVLDNMKSLGGNIITLYPGAGPGDDRAGSLHSLTPRELSVLAAQPAVSALSPTLSLNLRLRWQQTDAQGMVSGVSSDFLQVSNLTIIAGRSLLPVDIIRRQGVVVIDESLRDRLFSPGVSPLGQVILVGTLPCEVVGVVRTPSNQAGNSLPLWLPWSTALYRLQGQSWFDSVSISVADGVSPSQATQALTTVLTRLHGRQDVWMRNSEDFLRSLGTVSSALTLFLLAIALVSLLVGGIGVMNIMLVSVTERTRETGIRMAVGARRRDIQYQFLAEAVMLCLAGAAAGILLSVSGGLLLSVLIKPWRMVFSLQALLTATGCAMLTGLLSGWLPARQAAGLNPAEALVRE</sequence>
<dbReference type="AlphaFoldDB" id="A0A3N6SKY3"/>
<dbReference type="GO" id="GO:0022857">
    <property type="term" value="F:transmembrane transporter activity"/>
    <property type="evidence" value="ECO:0007669"/>
    <property type="project" value="TreeGrafter"/>
</dbReference>
<organism evidence="15 16">
    <name type="scientific">Erwinia psidii</name>
    <dbReference type="NCBI Taxonomy" id="69224"/>
    <lineage>
        <taxon>Bacteria</taxon>
        <taxon>Pseudomonadati</taxon>
        <taxon>Pseudomonadota</taxon>
        <taxon>Gammaproteobacteria</taxon>
        <taxon>Enterobacterales</taxon>
        <taxon>Erwiniaceae</taxon>
        <taxon>Erwinia</taxon>
    </lineage>
</organism>
<evidence type="ECO:0000256" key="10">
    <source>
        <dbReference type="ARBA" id="ARBA00022989"/>
    </source>
</evidence>
<dbReference type="SMART" id="SM00382">
    <property type="entry name" value="AAA"/>
    <property type="match status" value="1"/>
</dbReference>
<dbReference type="Pfam" id="PF00005">
    <property type="entry name" value="ABC_tran"/>
    <property type="match status" value="1"/>
</dbReference>
<evidence type="ECO:0000256" key="11">
    <source>
        <dbReference type="ARBA" id="ARBA00023136"/>
    </source>
</evidence>
<dbReference type="GO" id="GO:1902495">
    <property type="term" value="C:transmembrane transporter complex"/>
    <property type="evidence" value="ECO:0007669"/>
    <property type="project" value="UniProtKB-ARBA"/>
</dbReference>
<name>A0A3N6SKY3_9GAMM</name>
<keyword evidence="5" id="KW-0997">Cell inner membrane</keyword>
<dbReference type="Pfam" id="PF02687">
    <property type="entry name" value="FtsX"/>
    <property type="match status" value="1"/>
</dbReference>
<accession>A0A3N6SKY3</accession>
<evidence type="ECO:0000256" key="9">
    <source>
        <dbReference type="ARBA" id="ARBA00022967"/>
    </source>
</evidence>
<evidence type="ECO:0000256" key="13">
    <source>
        <dbReference type="SAM" id="Phobius"/>
    </source>
</evidence>
<dbReference type="InterPro" id="IPR017911">
    <property type="entry name" value="MacB-like_ATP-bd"/>
</dbReference>
<comment type="caution">
    <text evidence="15">The sequence shown here is derived from an EMBL/GenBank/DDBJ whole genome shotgun (WGS) entry which is preliminary data.</text>
</comment>
<evidence type="ECO:0000256" key="2">
    <source>
        <dbReference type="ARBA" id="ARBA00006526"/>
    </source>
</evidence>
<gene>
    <name evidence="15" type="ORF">EB241_11355</name>
</gene>
<dbReference type="InterPro" id="IPR003838">
    <property type="entry name" value="ABC3_permease_C"/>
</dbReference>
<evidence type="ECO:0000256" key="6">
    <source>
        <dbReference type="ARBA" id="ARBA00022692"/>
    </source>
</evidence>
<feature type="transmembrane region" description="Helical" evidence="13">
    <location>
        <begin position="576"/>
        <end position="608"/>
    </location>
</feature>
<dbReference type="InterPro" id="IPR017871">
    <property type="entry name" value="ABC_transporter-like_CS"/>
</dbReference>
<reference evidence="15 16" key="1">
    <citation type="submission" date="2018-10" db="EMBL/GenBank/DDBJ databases">
        <title>Draft genome sequence for the type isolate of Erwinia psidii, agent causal of bacterial blight in guava (Psidium guajava) and wilt and die-back of Eucalyptus spp.</title>
        <authorList>
            <person name="Hermenegildo P.S."/>
            <person name="Santos S.A."/>
            <person name="Guimaraes L.M.S."/>
            <person name="Vidigal P.M.P."/>
            <person name="Pereira I.C."/>
            <person name="Badel J.L."/>
            <person name="Alfenas-Zerbini P."/>
            <person name="Ferreira M.A.S.V."/>
            <person name="Alfenas A.C."/>
        </authorList>
    </citation>
    <scope>NUCLEOTIDE SEQUENCE [LARGE SCALE GENOMIC DNA]</scope>
    <source>
        <strain evidence="15 16">IBSBF 435</strain>
    </source>
</reference>
<keyword evidence="7" id="KW-0547">Nucleotide-binding</keyword>
<keyword evidence="6 13" id="KW-0812">Transmembrane</keyword>